<dbReference type="PANTHER" id="PTHR35008:SF8">
    <property type="entry name" value="ALCOHOL DEHYDROGENASE CYTOCHROME C SUBUNIT"/>
    <property type="match status" value="1"/>
</dbReference>
<feature type="transmembrane region" description="Helical" evidence="5">
    <location>
        <begin position="12"/>
        <end position="29"/>
    </location>
</feature>
<evidence type="ECO:0000256" key="4">
    <source>
        <dbReference type="PROSITE-ProRule" id="PRU00433"/>
    </source>
</evidence>
<keyword evidence="5" id="KW-0812">Transmembrane</keyword>
<proteinExistence type="predicted"/>
<evidence type="ECO:0000256" key="2">
    <source>
        <dbReference type="ARBA" id="ARBA00022723"/>
    </source>
</evidence>
<sequence>MQNNSTNIANGFLNTIAIVITCLTVMIACSSKGSEVTSADQGNDRRDQLKLKQYIIEGKQLYLQLCSNCHQNEGSGIGRLIPPVRNSDYLVENPARAICIIKHGISDSIIVNGTMYHQPMPANERLTNIEIAEIATYILNVMNDENKLITVQDVGEALKDCSATKSSLK</sequence>
<feature type="domain" description="Cytochrome c" evidence="6">
    <location>
        <begin position="53"/>
        <end position="142"/>
    </location>
</feature>
<keyword evidence="8" id="KW-1185">Reference proteome</keyword>
<dbReference type="InterPro" id="IPR051459">
    <property type="entry name" value="Cytochrome_c-type_DH"/>
</dbReference>
<dbReference type="Pfam" id="PF00034">
    <property type="entry name" value="Cytochrom_C"/>
    <property type="match status" value="1"/>
</dbReference>
<dbReference type="RefSeq" id="WP_346753555.1">
    <property type="nucleotide sequence ID" value="NZ_JAUJEA010000007.1"/>
</dbReference>
<dbReference type="Proteomes" id="UP001172082">
    <property type="component" value="Unassembled WGS sequence"/>
</dbReference>
<dbReference type="InterPro" id="IPR036909">
    <property type="entry name" value="Cyt_c-like_dom_sf"/>
</dbReference>
<organism evidence="7 8">
    <name type="scientific">Splendidivirga corallicola</name>
    <dbReference type="NCBI Taxonomy" id="3051826"/>
    <lineage>
        <taxon>Bacteria</taxon>
        <taxon>Pseudomonadati</taxon>
        <taxon>Bacteroidota</taxon>
        <taxon>Cytophagia</taxon>
        <taxon>Cytophagales</taxon>
        <taxon>Splendidivirgaceae</taxon>
        <taxon>Splendidivirga</taxon>
    </lineage>
</organism>
<evidence type="ECO:0000313" key="7">
    <source>
        <dbReference type="EMBL" id="MDN5203533.1"/>
    </source>
</evidence>
<evidence type="ECO:0000256" key="1">
    <source>
        <dbReference type="ARBA" id="ARBA00022617"/>
    </source>
</evidence>
<keyword evidence="2 4" id="KW-0479">Metal-binding</keyword>
<reference evidence="7" key="1">
    <citation type="submission" date="2023-06" db="EMBL/GenBank/DDBJ databases">
        <title>Genomic of Parafulvivirga corallium.</title>
        <authorList>
            <person name="Wang G."/>
        </authorList>
    </citation>
    <scope>NUCLEOTIDE SEQUENCE</scope>
    <source>
        <strain evidence="7">BMA10</strain>
    </source>
</reference>
<dbReference type="InterPro" id="IPR009056">
    <property type="entry name" value="Cyt_c-like_dom"/>
</dbReference>
<keyword evidence="1 4" id="KW-0349">Heme</keyword>
<accession>A0ABT8KT03</accession>
<protein>
    <submittedName>
        <fullName evidence="7">Cytochrome c</fullName>
    </submittedName>
</protein>
<gene>
    <name evidence="7" type="ORF">QQ008_19250</name>
</gene>
<name>A0ABT8KT03_9BACT</name>
<keyword evidence="5" id="KW-0472">Membrane</keyword>
<dbReference type="SUPFAM" id="SSF46626">
    <property type="entry name" value="Cytochrome c"/>
    <property type="match status" value="1"/>
</dbReference>
<comment type="caution">
    <text evidence="7">The sequence shown here is derived from an EMBL/GenBank/DDBJ whole genome shotgun (WGS) entry which is preliminary data.</text>
</comment>
<dbReference type="EMBL" id="JAUJEA010000007">
    <property type="protein sequence ID" value="MDN5203533.1"/>
    <property type="molecule type" value="Genomic_DNA"/>
</dbReference>
<evidence type="ECO:0000256" key="5">
    <source>
        <dbReference type="SAM" id="Phobius"/>
    </source>
</evidence>
<dbReference type="PANTHER" id="PTHR35008">
    <property type="entry name" value="BLL4482 PROTEIN-RELATED"/>
    <property type="match status" value="1"/>
</dbReference>
<evidence type="ECO:0000256" key="3">
    <source>
        <dbReference type="ARBA" id="ARBA00023004"/>
    </source>
</evidence>
<dbReference type="Gene3D" id="1.10.760.10">
    <property type="entry name" value="Cytochrome c-like domain"/>
    <property type="match status" value="1"/>
</dbReference>
<dbReference type="PROSITE" id="PS51007">
    <property type="entry name" value="CYTC"/>
    <property type="match status" value="1"/>
</dbReference>
<evidence type="ECO:0000259" key="6">
    <source>
        <dbReference type="PROSITE" id="PS51007"/>
    </source>
</evidence>
<keyword evidence="3 4" id="KW-0408">Iron</keyword>
<keyword evidence="5" id="KW-1133">Transmembrane helix</keyword>
<evidence type="ECO:0000313" key="8">
    <source>
        <dbReference type="Proteomes" id="UP001172082"/>
    </source>
</evidence>